<dbReference type="Proteomes" id="UP001206895">
    <property type="component" value="Unassembled WGS sequence"/>
</dbReference>
<name>A0ABT1HL63_9NOCA</name>
<proteinExistence type="predicted"/>
<accession>A0ABT1HL63</accession>
<organism evidence="1 2">
    <name type="scientific">Williamsia maris</name>
    <dbReference type="NCBI Taxonomy" id="72806"/>
    <lineage>
        <taxon>Bacteria</taxon>
        <taxon>Bacillati</taxon>
        <taxon>Actinomycetota</taxon>
        <taxon>Actinomycetes</taxon>
        <taxon>Mycobacteriales</taxon>
        <taxon>Nocardiaceae</taxon>
        <taxon>Williamsia</taxon>
    </lineage>
</organism>
<dbReference type="EMBL" id="JAMTCJ010000004">
    <property type="protein sequence ID" value="MCP2178678.1"/>
    <property type="molecule type" value="Genomic_DNA"/>
</dbReference>
<evidence type="ECO:0000313" key="1">
    <source>
        <dbReference type="EMBL" id="MCP2178678.1"/>
    </source>
</evidence>
<comment type="caution">
    <text evidence="1">The sequence shown here is derived from an EMBL/GenBank/DDBJ whole genome shotgun (WGS) entry which is preliminary data.</text>
</comment>
<evidence type="ECO:0000313" key="2">
    <source>
        <dbReference type="Proteomes" id="UP001206895"/>
    </source>
</evidence>
<dbReference type="RefSeq" id="WP_253663544.1">
    <property type="nucleotide sequence ID" value="NZ_BAAAJQ010000002.1"/>
</dbReference>
<keyword evidence="2" id="KW-1185">Reference proteome</keyword>
<reference evidence="1 2" key="1">
    <citation type="submission" date="2022-06" db="EMBL/GenBank/DDBJ databases">
        <title>Genomic Encyclopedia of Archaeal and Bacterial Type Strains, Phase II (KMG-II): from individual species to whole genera.</title>
        <authorList>
            <person name="Goeker M."/>
        </authorList>
    </citation>
    <scope>NUCLEOTIDE SEQUENCE [LARGE SCALE GENOMIC DNA]</scope>
    <source>
        <strain evidence="1 2">DSM 44693</strain>
    </source>
</reference>
<sequence>MPLAESRARAAEVFHQRAAVGRTWQQIADSLGFRSIGAVQTAYKRYCESIPSPAVEEVRAEIRERKRITNSVALSSLVEAKRASDHQAVARLIDTMTRSDAELAKLYGLSSETVDVNVTQTSTAIIADARERLLAVIDGEFEPTPIKEIDR</sequence>
<gene>
    <name evidence="1" type="ORF">LX13_004519</name>
</gene>
<protein>
    <submittedName>
        <fullName evidence="1">Uncharacterized protein</fullName>
    </submittedName>
</protein>